<keyword evidence="4" id="KW-1185">Reference proteome</keyword>
<dbReference type="STRING" id="52838.A0A4S8JBX8"/>
<evidence type="ECO:0000313" key="4">
    <source>
        <dbReference type="Proteomes" id="UP000317650"/>
    </source>
</evidence>
<feature type="domain" description="DNA2/NAM7 helicase helicase" evidence="2">
    <location>
        <begin position="701"/>
        <end position="881"/>
    </location>
</feature>
<feature type="compositionally biased region" description="Polar residues" evidence="1">
    <location>
        <begin position="176"/>
        <end position="190"/>
    </location>
</feature>
<accession>A0A4S8JBX8</accession>
<feature type="region of interest" description="Disordered" evidence="1">
    <location>
        <begin position="927"/>
        <end position="977"/>
    </location>
</feature>
<feature type="region of interest" description="Disordered" evidence="1">
    <location>
        <begin position="106"/>
        <end position="136"/>
    </location>
</feature>
<feature type="region of interest" description="Disordered" evidence="1">
    <location>
        <begin position="991"/>
        <end position="1020"/>
    </location>
</feature>
<sequence>MGCHQRPFFDLNELPVEEEDENDNPLIYQSQKSLPDANLDSSNLLSPSEGCQGMLNNYAFSHASTGSGFQPFVRKNDLQKSKVLKLSGSDSNANQTLTSMAASFEDDNKNSKLVSSGSQDVQTVEREDGEWSDMDGNIDQSVGITSSLHESLGAEFAEKQIVDEESEPDFVKADENSQNDSNSFVGTSDNEVGESLKNLQDNGSMVLESHRNTDFDSKVEVPADCVEESSVARVKEVRGVEASHALRFANNPVKKSKLDEHKEAMLGKKRARQTVFINVEDAKRASTVKTTTPRRQTSFPAPTVTRPFKDSFRANNSVVDRSLERQNQPITKDQKQSDILGIEGSSLMEVDQKNELNGDVVSGGLVHSKKLNHNDCSLEIYAPPGPRQGPWKQSVDNRPLKIFAVSSRKPPVSGQGNTDQKLGTKRNSSSKRQISTNPQYQDTSVERLLREVTNEKFWHHPEETELQRVPGHFESVEEYVRVLEPLLFEECRAQLYSTYDELQETITRDAHIMVRVKNVERRERGWYDAIVLPVHDCKWNFKEGDVAVLAYPRAGAARSSRRNSFAANEDDIEHEVNGRVVGTVRRHIPIDTRDPLGAILHFFVGDLYDSSRMNDDHILRKLQPKSTWYLSVLGSLATTQREYIALHAFRRLNLQMQAAILKPSPEHFPKYEEQTPAMPDCFTQNFVDHLHRTFNGPQLAAIQWAAMHTAAGTNSGATKRQDPWPFTLVQGPPGTGKTHTVWGMLNVIHLVQYQHYYTALLKKLAPESYKQTIESNSESVISGSIDEVLQNMDQSLLRTLPKLCPKPRMLVCAPSNAATDELVARVLDRGFIDGEMKVYRPDVARVGVDSQTRAAQAVSVERRTEQLLLKSREEVAGWLHQFKVVGNANALIQSEDWAALIADAKSRECFVDMENIPKEFLVLKGSTASPAKGSSNNIRNSRTGGQRQRHLDMLAGPKSGAQSEDEDKSNSFLPRNGGYRNLKFNTMSLDLGHSNERSRDGSHYGVTRRQNTSVASRKEI</sequence>
<dbReference type="AlphaFoldDB" id="A0A4S8JBX8"/>
<dbReference type="InterPro" id="IPR027417">
    <property type="entry name" value="P-loop_NTPase"/>
</dbReference>
<dbReference type="PANTHER" id="PTHR10887">
    <property type="entry name" value="DNA2/NAM7 HELICASE FAMILY"/>
    <property type="match status" value="1"/>
</dbReference>
<protein>
    <recommendedName>
        <fullName evidence="2">DNA2/NAM7 helicase helicase domain-containing protein</fullName>
    </recommendedName>
</protein>
<dbReference type="PANTHER" id="PTHR10887:SF525">
    <property type="entry name" value="P-LOOP CONTAINING NUCLEOSIDE TRIPHOSPHATE HYDROLASES SUPERFAMILY PROTEIN"/>
    <property type="match status" value="1"/>
</dbReference>
<evidence type="ECO:0000256" key="1">
    <source>
        <dbReference type="SAM" id="MobiDB-lite"/>
    </source>
</evidence>
<feature type="compositionally biased region" description="Polar residues" evidence="1">
    <location>
        <begin position="414"/>
        <end position="443"/>
    </location>
</feature>
<proteinExistence type="predicted"/>
<feature type="compositionally biased region" description="Basic and acidic residues" evidence="1">
    <location>
        <begin position="993"/>
        <end position="1002"/>
    </location>
</feature>
<feature type="compositionally biased region" description="Polar residues" evidence="1">
    <location>
        <begin position="1008"/>
        <end position="1020"/>
    </location>
</feature>
<reference evidence="3 4" key="1">
    <citation type="journal article" date="2019" name="Nat. Plants">
        <title>Genome sequencing of Musa balbisiana reveals subgenome evolution and function divergence in polyploid bananas.</title>
        <authorList>
            <person name="Yao X."/>
        </authorList>
    </citation>
    <scope>NUCLEOTIDE SEQUENCE [LARGE SCALE GENOMIC DNA]</scope>
    <source>
        <strain evidence="4">cv. DH-PKW</strain>
        <tissue evidence="3">Leaves</tissue>
    </source>
</reference>
<dbReference type="GO" id="GO:0004386">
    <property type="term" value="F:helicase activity"/>
    <property type="evidence" value="ECO:0007669"/>
    <property type="project" value="InterPro"/>
</dbReference>
<dbReference type="InterPro" id="IPR045055">
    <property type="entry name" value="DNA2/NAM7-like"/>
</dbReference>
<organism evidence="3 4">
    <name type="scientific">Musa balbisiana</name>
    <name type="common">Banana</name>
    <dbReference type="NCBI Taxonomy" id="52838"/>
    <lineage>
        <taxon>Eukaryota</taxon>
        <taxon>Viridiplantae</taxon>
        <taxon>Streptophyta</taxon>
        <taxon>Embryophyta</taxon>
        <taxon>Tracheophyta</taxon>
        <taxon>Spermatophyta</taxon>
        <taxon>Magnoliopsida</taxon>
        <taxon>Liliopsida</taxon>
        <taxon>Zingiberales</taxon>
        <taxon>Musaceae</taxon>
        <taxon>Musa</taxon>
    </lineage>
</organism>
<gene>
    <name evidence="3" type="ORF">C4D60_Mb07t00340</name>
</gene>
<feature type="compositionally biased region" description="Polar residues" evidence="1">
    <location>
        <begin position="927"/>
        <end position="946"/>
    </location>
</feature>
<evidence type="ECO:0000259" key="2">
    <source>
        <dbReference type="Pfam" id="PF13086"/>
    </source>
</evidence>
<dbReference type="SUPFAM" id="SSF52540">
    <property type="entry name" value="P-loop containing nucleoside triphosphate hydrolases"/>
    <property type="match status" value="1"/>
</dbReference>
<name>A0A4S8JBX8_MUSBA</name>
<feature type="compositionally biased region" description="Polar residues" evidence="1">
    <location>
        <begin position="111"/>
        <end position="122"/>
    </location>
</feature>
<dbReference type="EMBL" id="PYDT01000005">
    <property type="protein sequence ID" value="THU59268.1"/>
    <property type="molecule type" value="Genomic_DNA"/>
</dbReference>
<feature type="region of interest" description="Disordered" evidence="1">
    <location>
        <begin position="171"/>
        <end position="196"/>
    </location>
</feature>
<dbReference type="Proteomes" id="UP000317650">
    <property type="component" value="Chromosome 7"/>
</dbReference>
<dbReference type="InterPro" id="IPR041677">
    <property type="entry name" value="DNA2/NAM7_AAA_11"/>
</dbReference>
<dbReference type="Pfam" id="PF13086">
    <property type="entry name" value="AAA_11"/>
    <property type="match status" value="1"/>
</dbReference>
<evidence type="ECO:0000313" key="3">
    <source>
        <dbReference type="EMBL" id="THU59268.1"/>
    </source>
</evidence>
<dbReference type="Gene3D" id="3.40.50.300">
    <property type="entry name" value="P-loop containing nucleotide triphosphate hydrolases"/>
    <property type="match status" value="1"/>
</dbReference>
<comment type="caution">
    <text evidence="3">The sequence shown here is derived from an EMBL/GenBank/DDBJ whole genome shotgun (WGS) entry which is preliminary data.</text>
</comment>
<feature type="region of interest" description="Disordered" evidence="1">
    <location>
        <begin position="403"/>
        <end position="444"/>
    </location>
</feature>